<dbReference type="EMBL" id="VPFD01000026">
    <property type="protein sequence ID" value="TXF97438.1"/>
    <property type="molecule type" value="Genomic_DNA"/>
</dbReference>
<evidence type="ECO:0000313" key="3">
    <source>
        <dbReference type="Proteomes" id="UP000321413"/>
    </source>
</evidence>
<dbReference type="Proteomes" id="UP000321413">
    <property type="component" value="Unassembled WGS sequence"/>
</dbReference>
<accession>A0A5C7G2F8</accession>
<sequence length="784" mass="87252">MKMEDAIQRAVTLLSLDEIACWQVAELPGALQRGASLGAALPALQRGAVWRPVQTEALWDSIIRGFPIGSIMLMPFESALGQQDMLLASARTADPTHMLLDGQQRATAVALGFYAPWNAQAAGGAPASLWLDLGAAPSSERDFSFRLVTRAHPWGYPASGERQRLALNQMREADRAFREAQSAAVWHRRPPVEAGWPWDSVAPVPVAALLEASVGGGDGAALAAVLDRMLPHWRLIRTHVSGTGVLEELVQSTSVTDLLARVRQTRERYCVPAQTIPSLLQHGPVAADDDAMRPDPTETLFVRLNSGGTPLQGEDLIYSIAKAIWPSAPDLIKRIRNRFFSEARATLLIARLATVEAGQKEAPAAPDVGRFRRLVHGVGSALFRERMEQYLQHQAAPLFEQAHALLTGRDFGLPTVLAAELARGDSGRDIMFLLLRWIERLNAAGFLIDGLKATQRARAIGALTAISWFARKPDRCVRVLWERLAATAPDDLPEFFCRKNLGHCLRPIRNEAPLLCLPPPSAIRAQFSARITQPRGSGDGAFSNPASGFWTNWSWERFVNQIHGDLGDWYAQALPHPQEDSGELQPIETRTIEDWRDLANTLYYARSLVLFAQRKSLSEWFTDFDPTDPDSMDEMNRPWDMDHILPSYYLEKRHGIPQIIREWHGSIGNLRAWPLDANRSDAEMVPMRKLSDVGETTQAYGMATGEALREASFIAEVDWKYWETCTPDPSSSFSGRYLALPREHGECRKAMIKAVTNRVLALYEEWYGQLKIAQLMPTCSVRGR</sequence>
<proteinExistence type="predicted"/>
<evidence type="ECO:0000259" key="1">
    <source>
        <dbReference type="Pfam" id="PF03235"/>
    </source>
</evidence>
<comment type="caution">
    <text evidence="2">The sequence shown here is derived from an EMBL/GenBank/DDBJ whole genome shotgun (WGS) entry which is preliminary data.</text>
</comment>
<organism evidence="2 3">
    <name type="scientific">Massilia arenae</name>
    <dbReference type="NCBI Taxonomy" id="2603288"/>
    <lineage>
        <taxon>Bacteria</taxon>
        <taxon>Pseudomonadati</taxon>
        <taxon>Pseudomonadota</taxon>
        <taxon>Betaproteobacteria</taxon>
        <taxon>Burkholderiales</taxon>
        <taxon>Oxalobacteraceae</taxon>
        <taxon>Telluria group</taxon>
        <taxon>Massilia</taxon>
    </lineage>
</organism>
<dbReference type="AlphaFoldDB" id="A0A5C7G2F8"/>
<gene>
    <name evidence="2" type="ORF">FVD38_20750</name>
</gene>
<dbReference type="Pfam" id="PF03235">
    <property type="entry name" value="GmrSD_N"/>
    <property type="match status" value="1"/>
</dbReference>
<keyword evidence="3" id="KW-1185">Reference proteome</keyword>
<dbReference type="RefSeq" id="WP_147936541.1">
    <property type="nucleotide sequence ID" value="NZ_VPFD01000026.1"/>
</dbReference>
<protein>
    <submittedName>
        <fullName evidence="2">DUF262 domain-containing protein</fullName>
    </submittedName>
</protein>
<dbReference type="InterPro" id="IPR004919">
    <property type="entry name" value="GmrSD_N"/>
</dbReference>
<name>A0A5C7G2F8_9BURK</name>
<feature type="domain" description="GmrSD restriction endonucleases N-terminal" evidence="1">
    <location>
        <begin position="40"/>
        <end position="135"/>
    </location>
</feature>
<reference evidence="2 3" key="1">
    <citation type="submission" date="2019-08" db="EMBL/GenBank/DDBJ databases">
        <title>Massilia golmudensis sp. nov., isolated from sand in the Qinghai-Tibetan Plateau.</title>
        <authorList>
            <person name="Zhang B."/>
        </authorList>
    </citation>
    <scope>NUCLEOTIDE SEQUENCE [LARGE SCALE GENOMIC DNA]</scope>
    <source>
        <strain evidence="2 3">GEM5</strain>
    </source>
</reference>
<evidence type="ECO:0000313" key="2">
    <source>
        <dbReference type="EMBL" id="TXF97438.1"/>
    </source>
</evidence>